<accession>A0A3P6DBN6</accession>
<reference evidence="1" key="1">
    <citation type="submission" date="2018-11" db="EMBL/GenBank/DDBJ databases">
        <authorList>
            <consortium name="Genoscope - CEA"/>
            <person name="William W."/>
        </authorList>
    </citation>
    <scope>NUCLEOTIDE SEQUENCE</scope>
</reference>
<proteinExistence type="predicted"/>
<dbReference type="EMBL" id="LR031874">
    <property type="protein sequence ID" value="VDD24680.1"/>
    <property type="molecule type" value="Genomic_DNA"/>
</dbReference>
<organism evidence="1">
    <name type="scientific">Brassica oleracea</name>
    <name type="common">Wild cabbage</name>
    <dbReference type="NCBI Taxonomy" id="3712"/>
    <lineage>
        <taxon>Eukaryota</taxon>
        <taxon>Viridiplantae</taxon>
        <taxon>Streptophyta</taxon>
        <taxon>Embryophyta</taxon>
        <taxon>Tracheophyta</taxon>
        <taxon>Spermatophyta</taxon>
        <taxon>Magnoliopsida</taxon>
        <taxon>eudicotyledons</taxon>
        <taxon>Gunneridae</taxon>
        <taxon>Pentapetalae</taxon>
        <taxon>rosids</taxon>
        <taxon>malvids</taxon>
        <taxon>Brassicales</taxon>
        <taxon>Brassicaceae</taxon>
        <taxon>Brassiceae</taxon>
        <taxon>Brassica</taxon>
    </lineage>
</organism>
<sequence>MMDEEMAEYRTMIICLKPRYGPDWSSHVSTEQRLSMRTEIIIRATHTQMFSVRKEGESGS</sequence>
<evidence type="ECO:0000313" key="1">
    <source>
        <dbReference type="EMBL" id="VDD24680.1"/>
    </source>
</evidence>
<gene>
    <name evidence="1" type="ORF">BOLC2T10297H</name>
</gene>
<name>A0A3P6DBN6_BRAOL</name>
<protein>
    <submittedName>
        <fullName evidence="1">Uncharacterized protein</fullName>
    </submittedName>
</protein>
<dbReference type="AlphaFoldDB" id="A0A3P6DBN6"/>